<name>A0AAE3MF32_9BACT</name>
<dbReference type="EMBL" id="JAPDPI010000030">
    <property type="protein sequence ID" value="MCW3806793.1"/>
    <property type="molecule type" value="Genomic_DNA"/>
</dbReference>
<feature type="signal peptide" evidence="1">
    <location>
        <begin position="1"/>
        <end position="19"/>
    </location>
</feature>
<sequence length="174" mass="19925">MKKIVFALSIMILFTNLKAQTMQNTKELSDRIQVIEDKMSIKNLVDTFSVLADQKETQKQTLLFTENASVESRVNGQPGMTLTGRKQIGDAFSSYLSLFETVYHINGQQTIELKENTASATSYCMVILIGMEDGKKIKTTMGVYYYDEFVKENGCWLITKRTSNFIWQEKEEVE</sequence>
<evidence type="ECO:0000256" key="1">
    <source>
        <dbReference type="SAM" id="SignalP"/>
    </source>
</evidence>
<evidence type="ECO:0000259" key="2">
    <source>
        <dbReference type="Pfam" id="PF13577"/>
    </source>
</evidence>
<keyword evidence="4" id="KW-1185">Reference proteome</keyword>
<evidence type="ECO:0000313" key="4">
    <source>
        <dbReference type="Proteomes" id="UP001207408"/>
    </source>
</evidence>
<reference evidence="3" key="1">
    <citation type="submission" date="2022-10" db="EMBL/GenBank/DDBJ databases">
        <authorList>
            <person name="Yu W.X."/>
        </authorList>
    </citation>
    <scope>NUCLEOTIDE SEQUENCE</scope>
    <source>
        <strain evidence="3">D04</strain>
    </source>
</reference>
<comment type="caution">
    <text evidence="3">The sequence shown here is derived from an EMBL/GenBank/DDBJ whole genome shotgun (WGS) entry which is preliminary data.</text>
</comment>
<dbReference type="InterPro" id="IPR032710">
    <property type="entry name" value="NTF2-like_dom_sf"/>
</dbReference>
<dbReference type="Pfam" id="PF13577">
    <property type="entry name" value="SnoaL_4"/>
    <property type="match status" value="1"/>
</dbReference>
<keyword evidence="1" id="KW-0732">Signal</keyword>
<proteinExistence type="predicted"/>
<organism evidence="3 4">
    <name type="scientific">Plebeiibacterium marinum</name>
    <dbReference type="NCBI Taxonomy" id="2992111"/>
    <lineage>
        <taxon>Bacteria</taxon>
        <taxon>Pseudomonadati</taxon>
        <taxon>Bacteroidota</taxon>
        <taxon>Bacteroidia</taxon>
        <taxon>Marinilabiliales</taxon>
        <taxon>Marinilabiliaceae</taxon>
        <taxon>Plebeiibacterium</taxon>
    </lineage>
</organism>
<feature type="domain" description="SnoaL-like" evidence="2">
    <location>
        <begin position="34"/>
        <end position="162"/>
    </location>
</feature>
<dbReference type="AlphaFoldDB" id="A0AAE3MF32"/>
<dbReference type="RefSeq" id="WP_301200572.1">
    <property type="nucleotide sequence ID" value="NZ_JAPDPI010000030.1"/>
</dbReference>
<dbReference type="SUPFAM" id="SSF54427">
    <property type="entry name" value="NTF2-like"/>
    <property type="match status" value="1"/>
</dbReference>
<gene>
    <name evidence="3" type="ORF">OM074_14245</name>
</gene>
<evidence type="ECO:0000313" key="3">
    <source>
        <dbReference type="EMBL" id="MCW3806793.1"/>
    </source>
</evidence>
<protein>
    <submittedName>
        <fullName evidence="3">Nuclear transport factor 2 family protein</fullName>
    </submittedName>
</protein>
<feature type="chain" id="PRO_5042149873" evidence="1">
    <location>
        <begin position="20"/>
        <end position="174"/>
    </location>
</feature>
<accession>A0AAE3MF32</accession>
<dbReference type="InterPro" id="IPR037401">
    <property type="entry name" value="SnoaL-like"/>
</dbReference>
<dbReference type="Gene3D" id="3.10.450.50">
    <property type="match status" value="1"/>
</dbReference>
<dbReference type="Proteomes" id="UP001207408">
    <property type="component" value="Unassembled WGS sequence"/>
</dbReference>